<keyword evidence="2" id="KW-1185">Reference proteome</keyword>
<evidence type="ECO:0000313" key="1">
    <source>
        <dbReference type="EMBL" id="PLS26722.1"/>
    </source>
</evidence>
<accession>A0A2N5IXP1</accession>
<comment type="caution">
    <text evidence="1">The sequence shown here is derived from an EMBL/GenBank/DDBJ whole genome shotgun (WGS) entry which is preliminary data.</text>
</comment>
<sequence length="39" mass="4190">MELEGGFHAGSGVIVAMKNRYELISAMSTVVMTQMMVVA</sequence>
<dbReference type="Proteomes" id="UP000234935">
    <property type="component" value="Unassembled WGS sequence"/>
</dbReference>
<organism evidence="1 2">
    <name type="scientific">Bifidobacterium anseris</name>
    <dbReference type="NCBI Taxonomy" id="2020963"/>
    <lineage>
        <taxon>Bacteria</taxon>
        <taxon>Bacillati</taxon>
        <taxon>Actinomycetota</taxon>
        <taxon>Actinomycetes</taxon>
        <taxon>Bifidobacteriales</taxon>
        <taxon>Bifidobacteriaceae</taxon>
        <taxon>Bifidobacterium</taxon>
    </lineage>
</organism>
<proteinExistence type="predicted"/>
<gene>
    <name evidence="1" type="ORF">CGZ88_1207</name>
</gene>
<protein>
    <submittedName>
        <fullName evidence="1">Uncharacterized protein</fullName>
    </submittedName>
</protein>
<name>A0A2N5IXP1_9BIFI</name>
<evidence type="ECO:0000313" key="2">
    <source>
        <dbReference type="Proteomes" id="UP000234935"/>
    </source>
</evidence>
<dbReference type="EMBL" id="NMYC01000005">
    <property type="protein sequence ID" value="PLS26722.1"/>
    <property type="molecule type" value="Genomic_DNA"/>
</dbReference>
<reference evidence="1 2" key="1">
    <citation type="submission" date="2017-07" db="EMBL/GenBank/DDBJ databases">
        <title>Bifidobacterium novel species.</title>
        <authorList>
            <person name="Lugli G.A."/>
            <person name="Milani C."/>
            <person name="Duranti S."/>
            <person name="Mangifesta M."/>
        </authorList>
    </citation>
    <scope>NUCLEOTIDE SEQUENCE [LARGE SCALE GENOMIC DNA]</scope>
    <source>
        <strain evidence="2">Goo31D</strain>
    </source>
</reference>
<dbReference type="AlphaFoldDB" id="A0A2N5IXP1"/>